<dbReference type="GO" id="GO:0004523">
    <property type="term" value="F:RNA-DNA hybrid ribonuclease activity"/>
    <property type="evidence" value="ECO:0007669"/>
    <property type="project" value="InterPro"/>
</dbReference>
<feature type="compositionally biased region" description="Low complexity" evidence="1">
    <location>
        <begin position="136"/>
        <end position="151"/>
    </location>
</feature>
<dbReference type="Proteomes" id="UP001195483">
    <property type="component" value="Unassembled WGS sequence"/>
</dbReference>
<keyword evidence="4" id="KW-1185">Reference proteome</keyword>
<reference evidence="3" key="3">
    <citation type="submission" date="2023-05" db="EMBL/GenBank/DDBJ databases">
        <authorList>
            <person name="Smith C.H."/>
        </authorList>
    </citation>
    <scope>NUCLEOTIDE SEQUENCE</scope>
    <source>
        <strain evidence="3">CHS0354</strain>
        <tissue evidence="3">Mantle</tissue>
    </source>
</reference>
<protein>
    <recommendedName>
        <fullName evidence="2">RNase H type-1 domain-containing protein</fullName>
    </recommendedName>
</protein>
<feature type="domain" description="RNase H type-1" evidence="2">
    <location>
        <begin position="18"/>
        <end position="98"/>
    </location>
</feature>
<dbReference type="EMBL" id="JAEAOA010002241">
    <property type="protein sequence ID" value="KAK3578465.1"/>
    <property type="molecule type" value="Genomic_DNA"/>
</dbReference>
<dbReference type="GO" id="GO:0003676">
    <property type="term" value="F:nucleic acid binding"/>
    <property type="evidence" value="ECO:0007669"/>
    <property type="project" value="InterPro"/>
</dbReference>
<evidence type="ECO:0000259" key="2">
    <source>
        <dbReference type="Pfam" id="PF00075"/>
    </source>
</evidence>
<reference evidence="3" key="1">
    <citation type="journal article" date="2021" name="Genome Biol. Evol.">
        <title>A High-Quality Reference Genome for a Parasitic Bivalve with Doubly Uniparental Inheritance (Bivalvia: Unionida).</title>
        <authorList>
            <person name="Smith C.H."/>
        </authorList>
    </citation>
    <scope>NUCLEOTIDE SEQUENCE</scope>
    <source>
        <strain evidence="3">CHS0354</strain>
    </source>
</reference>
<dbReference type="AlphaFoldDB" id="A0AAE0RS24"/>
<reference evidence="3" key="2">
    <citation type="journal article" date="2021" name="Genome Biol. Evol.">
        <title>Developing a high-quality reference genome for a parasitic bivalve with doubly uniparental inheritance (Bivalvia: Unionida).</title>
        <authorList>
            <person name="Smith C.H."/>
        </authorList>
    </citation>
    <scope>NUCLEOTIDE SEQUENCE</scope>
    <source>
        <strain evidence="3">CHS0354</strain>
        <tissue evidence="3">Mantle</tissue>
    </source>
</reference>
<evidence type="ECO:0000256" key="1">
    <source>
        <dbReference type="SAM" id="MobiDB-lite"/>
    </source>
</evidence>
<dbReference type="Pfam" id="PF00075">
    <property type="entry name" value="RNase_H"/>
    <property type="match status" value="1"/>
</dbReference>
<organism evidence="3 4">
    <name type="scientific">Potamilus streckersoni</name>
    <dbReference type="NCBI Taxonomy" id="2493646"/>
    <lineage>
        <taxon>Eukaryota</taxon>
        <taxon>Metazoa</taxon>
        <taxon>Spiralia</taxon>
        <taxon>Lophotrochozoa</taxon>
        <taxon>Mollusca</taxon>
        <taxon>Bivalvia</taxon>
        <taxon>Autobranchia</taxon>
        <taxon>Heteroconchia</taxon>
        <taxon>Palaeoheterodonta</taxon>
        <taxon>Unionida</taxon>
        <taxon>Unionoidea</taxon>
        <taxon>Unionidae</taxon>
        <taxon>Ambleminae</taxon>
        <taxon>Lampsilini</taxon>
        <taxon>Potamilus</taxon>
    </lineage>
</organism>
<dbReference type="InterPro" id="IPR012337">
    <property type="entry name" value="RNaseH-like_sf"/>
</dbReference>
<accession>A0AAE0RS24</accession>
<proteinExistence type="predicted"/>
<feature type="region of interest" description="Disordered" evidence="1">
    <location>
        <begin position="96"/>
        <end position="151"/>
    </location>
</feature>
<feature type="compositionally biased region" description="Polar residues" evidence="1">
    <location>
        <begin position="114"/>
        <end position="135"/>
    </location>
</feature>
<evidence type="ECO:0000313" key="4">
    <source>
        <dbReference type="Proteomes" id="UP001195483"/>
    </source>
</evidence>
<comment type="caution">
    <text evidence="3">The sequence shown here is derived from an EMBL/GenBank/DDBJ whole genome shotgun (WGS) entry which is preliminary data.</text>
</comment>
<dbReference type="SUPFAM" id="SSF53098">
    <property type="entry name" value="Ribonuclease H-like"/>
    <property type="match status" value="1"/>
</dbReference>
<name>A0AAE0RS24_9BIVA</name>
<dbReference type="InterPro" id="IPR036397">
    <property type="entry name" value="RNaseH_sf"/>
</dbReference>
<dbReference type="InterPro" id="IPR002156">
    <property type="entry name" value="RNaseH_domain"/>
</dbReference>
<evidence type="ECO:0000313" key="3">
    <source>
        <dbReference type="EMBL" id="KAK3578465.1"/>
    </source>
</evidence>
<sequence>METTIHHTTTPCKLYTEHTLVYTDGSRDTSNNRTASAYVVPSIRHKIIARLPNGCSVCTAELWAINQALHWIGTHNHTTYLIISDSLSALQTLTSKKKIHPEQPKRRNPPPTSPTAYAQKQTTAEPGNSEYSNGETTTAHLNSSSSSATNYNTNRAQTLSHMERIFNMPNNEKNFQNA</sequence>
<dbReference type="Gene3D" id="3.30.420.10">
    <property type="entry name" value="Ribonuclease H-like superfamily/Ribonuclease H"/>
    <property type="match status" value="1"/>
</dbReference>
<gene>
    <name evidence="3" type="ORF">CHS0354_038555</name>
</gene>